<dbReference type="PANTHER" id="PTHR11203">
    <property type="entry name" value="CLEAVAGE AND POLYADENYLATION SPECIFICITY FACTOR FAMILY MEMBER"/>
    <property type="match status" value="1"/>
</dbReference>
<sequence>MNIAFHGAARTVTGSKHLITLKNGTQILLDCGLFQGMGRVTDKLNDYFGFDAKKVTYLVLSHAHIDHCGLLPKLVAEGFEGKIFCTSATMDLARILMMDSAKIQIQDTEYANRHLRHGEEMEEALYTEEDVTRTLSLMKIVEYEEDFEIEPDIHLKFTDAGHILGSAAVHLTITEDGKPTRITFSGDVGRYGDLLLKSPQQFDQADYILMESTYGDSLHKDLDPIENLLLEIINNTCKVKKGKVIIPAFAVGRTQELLYALNGLELKGKLPDVPYYVDSPLSSKATEILKNHPEVYNNGVKEILKVDHDVFAFKGLRFIESVEESKALNEDPRPCVIISASGMAEAGRVKHHIRNNISNQKNTILMVGYCEPNSLGGKLIAGQKVVEIFRDEYEVKAEVRSIKSMSAHGDYEDLLHFLSCQDPAKVKQLFLVHGEYEVQQHFATRLKNTGFKHVAIPEYHQVFELE</sequence>
<proteinExistence type="predicted"/>
<dbReference type="InterPro" id="IPR036866">
    <property type="entry name" value="RibonucZ/Hydroxyglut_hydro"/>
</dbReference>
<evidence type="ECO:0000259" key="3">
    <source>
        <dbReference type="SMART" id="SM01027"/>
    </source>
</evidence>
<dbReference type="CDD" id="cd16295">
    <property type="entry name" value="TTHA0252-CPSF-like_MBL-fold"/>
    <property type="match status" value="1"/>
</dbReference>
<feature type="domain" description="Beta-Casp" evidence="3">
    <location>
        <begin position="254"/>
        <end position="379"/>
    </location>
</feature>
<keyword evidence="1" id="KW-0378">Hydrolase</keyword>
<dbReference type="EMBL" id="BAABBY010000008">
    <property type="protein sequence ID" value="GAA4208285.1"/>
    <property type="molecule type" value="Genomic_DNA"/>
</dbReference>
<dbReference type="Pfam" id="PF07521">
    <property type="entry name" value="RMMBL"/>
    <property type="match status" value="1"/>
</dbReference>
<evidence type="ECO:0000313" key="4">
    <source>
        <dbReference type="EMBL" id="GAA4208285.1"/>
    </source>
</evidence>
<evidence type="ECO:0000313" key="5">
    <source>
        <dbReference type="Proteomes" id="UP001501772"/>
    </source>
</evidence>
<dbReference type="InterPro" id="IPR050698">
    <property type="entry name" value="MBL"/>
</dbReference>
<dbReference type="PANTHER" id="PTHR11203:SF37">
    <property type="entry name" value="INTEGRATOR COMPLEX SUBUNIT 11"/>
    <property type="match status" value="1"/>
</dbReference>
<comment type="caution">
    <text evidence="4">The sequence shown here is derived from an EMBL/GenBank/DDBJ whole genome shotgun (WGS) entry which is preliminary data.</text>
</comment>
<dbReference type="RefSeq" id="WP_344852440.1">
    <property type="nucleotide sequence ID" value="NZ_BAABBY010000008.1"/>
</dbReference>
<dbReference type="Gene3D" id="3.40.50.10890">
    <property type="match status" value="1"/>
</dbReference>
<name>A0ABP8BJZ4_9SPHI</name>
<organism evidence="4 5">
    <name type="scientific">Pedobacter jeongneungensis</name>
    <dbReference type="NCBI Taxonomy" id="947309"/>
    <lineage>
        <taxon>Bacteria</taxon>
        <taxon>Pseudomonadati</taxon>
        <taxon>Bacteroidota</taxon>
        <taxon>Sphingobacteriia</taxon>
        <taxon>Sphingobacteriales</taxon>
        <taxon>Sphingobacteriaceae</taxon>
        <taxon>Pedobacter</taxon>
    </lineage>
</organism>
<dbReference type="Gene3D" id="3.60.15.10">
    <property type="entry name" value="Ribonuclease Z/Hydroxyacylglutathione hydrolase-like"/>
    <property type="match status" value="1"/>
</dbReference>
<dbReference type="Pfam" id="PF00753">
    <property type="entry name" value="Lactamase_B"/>
    <property type="match status" value="1"/>
</dbReference>
<dbReference type="InterPro" id="IPR011108">
    <property type="entry name" value="RMMBL"/>
</dbReference>
<feature type="domain" description="Metallo-beta-lactamase" evidence="2">
    <location>
        <begin position="13"/>
        <end position="249"/>
    </location>
</feature>
<reference evidence="5" key="1">
    <citation type="journal article" date="2019" name="Int. J. Syst. Evol. Microbiol.">
        <title>The Global Catalogue of Microorganisms (GCM) 10K type strain sequencing project: providing services to taxonomists for standard genome sequencing and annotation.</title>
        <authorList>
            <consortium name="The Broad Institute Genomics Platform"/>
            <consortium name="The Broad Institute Genome Sequencing Center for Infectious Disease"/>
            <person name="Wu L."/>
            <person name="Ma J."/>
        </authorList>
    </citation>
    <scope>NUCLEOTIDE SEQUENCE [LARGE SCALE GENOMIC DNA]</scope>
    <source>
        <strain evidence="5">JCM 17626</strain>
    </source>
</reference>
<dbReference type="InterPro" id="IPR001279">
    <property type="entry name" value="Metallo-B-lactamas"/>
</dbReference>
<keyword evidence="5" id="KW-1185">Reference proteome</keyword>
<accession>A0ABP8BJZ4</accession>
<dbReference type="SUPFAM" id="SSF56281">
    <property type="entry name" value="Metallo-hydrolase/oxidoreductase"/>
    <property type="match status" value="1"/>
</dbReference>
<dbReference type="SMART" id="SM00849">
    <property type="entry name" value="Lactamase_B"/>
    <property type="match status" value="1"/>
</dbReference>
<dbReference type="SMART" id="SM01027">
    <property type="entry name" value="Beta-Casp"/>
    <property type="match status" value="1"/>
</dbReference>
<protein>
    <submittedName>
        <fullName evidence="4">MBL fold metallo-hydrolase</fullName>
    </submittedName>
</protein>
<dbReference type="Proteomes" id="UP001501772">
    <property type="component" value="Unassembled WGS sequence"/>
</dbReference>
<dbReference type="InterPro" id="IPR022712">
    <property type="entry name" value="Beta_Casp"/>
</dbReference>
<evidence type="ECO:0000256" key="1">
    <source>
        <dbReference type="ARBA" id="ARBA00022801"/>
    </source>
</evidence>
<gene>
    <name evidence="4" type="ORF">GCM10022289_31900</name>
</gene>
<evidence type="ECO:0000259" key="2">
    <source>
        <dbReference type="SMART" id="SM00849"/>
    </source>
</evidence>
<dbReference type="Pfam" id="PF10996">
    <property type="entry name" value="Beta-Casp"/>
    <property type="match status" value="1"/>
</dbReference>